<keyword evidence="2" id="KW-1185">Reference proteome</keyword>
<comment type="caution">
    <text evidence="1">The sequence shown here is derived from an EMBL/GenBank/DDBJ whole genome shotgun (WGS) entry which is preliminary data.</text>
</comment>
<dbReference type="CDD" id="cd02961">
    <property type="entry name" value="PDI_a_family"/>
    <property type="match status" value="1"/>
</dbReference>
<dbReference type="AlphaFoldDB" id="A0A1Z5J878"/>
<reference evidence="1 2" key="1">
    <citation type="journal article" date="2015" name="Plant Cell">
        <title>Oil accumulation by the oleaginous diatom Fistulifera solaris as revealed by the genome and transcriptome.</title>
        <authorList>
            <person name="Tanaka T."/>
            <person name="Maeda Y."/>
            <person name="Veluchamy A."/>
            <person name="Tanaka M."/>
            <person name="Abida H."/>
            <person name="Marechal E."/>
            <person name="Bowler C."/>
            <person name="Muto M."/>
            <person name="Sunaga Y."/>
            <person name="Tanaka M."/>
            <person name="Yoshino T."/>
            <person name="Taniguchi T."/>
            <person name="Fukuda Y."/>
            <person name="Nemoto M."/>
            <person name="Matsumoto M."/>
            <person name="Wong P.S."/>
            <person name="Aburatani S."/>
            <person name="Fujibuchi W."/>
        </authorList>
    </citation>
    <scope>NUCLEOTIDE SEQUENCE [LARGE SCALE GENOMIC DNA]</scope>
    <source>
        <strain evidence="1 2">JPCC DA0580</strain>
    </source>
</reference>
<proteinExistence type="predicted"/>
<accession>A0A1Z5J878</accession>
<dbReference type="OrthoDB" id="72053at2759"/>
<evidence type="ECO:0008006" key="3">
    <source>
        <dbReference type="Google" id="ProtNLM"/>
    </source>
</evidence>
<dbReference type="Proteomes" id="UP000198406">
    <property type="component" value="Unassembled WGS sequence"/>
</dbReference>
<dbReference type="Gene3D" id="3.40.30.10">
    <property type="entry name" value="Glutaredoxin"/>
    <property type="match status" value="1"/>
</dbReference>
<dbReference type="EMBL" id="BDSP01000016">
    <property type="protein sequence ID" value="GAX10112.1"/>
    <property type="molecule type" value="Genomic_DNA"/>
</dbReference>
<name>A0A1Z5J878_FISSO</name>
<dbReference type="InterPro" id="IPR036249">
    <property type="entry name" value="Thioredoxin-like_sf"/>
</dbReference>
<dbReference type="InParanoid" id="A0A1Z5J878"/>
<gene>
    <name evidence="1" type="ORF">FisN_3Lh303</name>
</gene>
<organism evidence="1 2">
    <name type="scientific">Fistulifera solaris</name>
    <name type="common">Oleaginous diatom</name>
    <dbReference type="NCBI Taxonomy" id="1519565"/>
    <lineage>
        <taxon>Eukaryota</taxon>
        <taxon>Sar</taxon>
        <taxon>Stramenopiles</taxon>
        <taxon>Ochrophyta</taxon>
        <taxon>Bacillariophyta</taxon>
        <taxon>Bacillariophyceae</taxon>
        <taxon>Bacillariophycidae</taxon>
        <taxon>Naviculales</taxon>
        <taxon>Naviculaceae</taxon>
        <taxon>Fistulifera</taxon>
    </lineage>
</organism>
<protein>
    <recommendedName>
        <fullName evidence="3">Thioredoxin domain-containing protein</fullName>
    </recommendedName>
</protein>
<dbReference type="SUPFAM" id="SSF52833">
    <property type="entry name" value="Thioredoxin-like"/>
    <property type="match status" value="1"/>
</dbReference>
<evidence type="ECO:0000313" key="2">
    <source>
        <dbReference type="Proteomes" id="UP000198406"/>
    </source>
</evidence>
<sequence>MQPEFAEFAEKWKDHPVGFVGKVDCTTKSGKILCDEHGIRGYPSLMWGDPAHLKSFNGEHTPAEYEKFAEAHLTEPMCNAANVDLCDAETKAKIEAFFAMDDAELDALIKVEEDKVVAIEKQYSDSVAQLQARYTKLLGEKDDRVKQVRQRGLATLRSVRAYKEKELFKDEL</sequence>
<evidence type="ECO:0000313" key="1">
    <source>
        <dbReference type="EMBL" id="GAX10112.1"/>
    </source>
</evidence>